<accession>A0ABT4PZE9</accession>
<protein>
    <submittedName>
        <fullName evidence="1">Uncharacterized protein</fullName>
    </submittedName>
</protein>
<dbReference type="Proteomes" id="UP001142153">
    <property type="component" value="Unassembled WGS sequence"/>
</dbReference>
<sequence length="57" mass="6034">MSQNQQTSAVTMIVADTRFHNPDCWTDAGNAVCGAVNFGKYLAVVNDRMGTADGVAL</sequence>
<organism evidence="1 2">
    <name type="scientific">Mycobacterium hippophais</name>
    <dbReference type="NCBI Taxonomy" id="3016340"/>
    <lineage>
        <taxon>Bacteria</taxon>
        <taxon>Bacillati</taxon>
        <taxon>Actinomycetota</taxon>
        <taxon>Actinomycetes</taxon>
        <taxon>Mycobacteriales</taxon>
        <taxon>Mycobacteriaceae</taxon>
        <taxon>Mycobacterium</taxon>
    </lineage>
</organism>
<evidence type="ECO:0000313" key="1">
    <source>
        <dbReference type="EMBL" id="MCZ8381819.1"/>
    </source>
</evidence>
<proteinExistence type="predicted"/>
<name>A0ABT4PZE9_9MYCO</name>
<keyword evidence="2" id="KW-1185">Reference proteome</keyword>
<dbReference type="EMBL" id="JAPZPY010000013">
    <property type="protein sequence ID" value="MCZ8381819.1"/>
    <property type="molecule type" value="Genomic_DNA"/>
</dbReference>
<gene>
    <name evidence="1" type="ORF">O6P37_23390</name>
</gene>
<evidence type="ECO:0000313" key="2">
    <source>
        <dbReference type="Proteomes" id="UP001142153"/>
    </source>
</evidence>
<reference evidence="1" key="1">
    <citation type="submission" date="2022-12" db="EMBL/GenBank/DDBJ databases">
        <authorList>
            <person name="Deng Y."/>
            <person name="Zhang Y.-Q."/>
        </authorList>
    </citation>
    <scope>NUCLEOTIDE SEQUENCE</scope>
    <source>
        <strain evidence="1">CPCC 205372</strain>
    </source>
</reference>
<comment type="caution">
    <text evidence="1">The sequence shown here is derived from an EMBL/GenBank/DDBJ whole genome shotgun (WGS) entry which is preliminary data.</text>
</comment>